<evidence type="ECO:0000313" key="6">
    <source>
        <dbReference type="Proteomes" id="UP001187203"/>
    </source>
</evidence>
<evidence type="ECO:0000313" key="5">
    <source>
        <dbReference type="EMBL" id="MDV4187134.1"/>
    </source>
</evidence>
<feature type="domain" description="Type I restriction modification DNA specificity" evidence="4">
    <location>
        <begin position="133"/>
        <end position="176"/>
    </location>
</feature>
<feature type="domain" description="Type I restriction modification DNA specificity" evidence="4">
    <location>
        <begin position="210"/>
        <end position="375"/>
    </location>
</feature>
<dbReference type="RefSeq" id="WP_317276397.1">
    <property type="nucleotide sequence ID" value="NZ_JAWJWH010000007.1"/>
</dbReference>
<keyword evidence="5" id="KW-0540">Nuclease</keyword>
<dbReference type="Gene3D" id="1.10.287.1120">
    <property type="entry name" value="Bipartite methylase S protein"/>
    <property type="match status" value="1"/>
</dbReference>
<keyword evidence="2" id="KW-0680">Restriction system</keyword>
<dbReference type="InterPro" id="IPR052021">
    <property type="entry name" value="Type-I_RS_S_subunit"/>
</dbReference>
<keyword evidence="5" id="KW-0378">Hydrolase</keyword>
<evidence type="ECO:0000259" key="4">
    <source>
        <dbReference type="Pfam" id="PF01420"/>
    </source>
</evidence>
<comment type="caution">
    <text evidence="5">The sequence shown here is derived from an EMBL/GenBank/DDBJ whole genome shotgun (WGS) entry which is preliminary data.</text>
</comment>
<dbReference type="EMBL" id="JAWJWI010000007">
    <property type="protein sequence ID" value="MDV4187134.1"/>
    <property type="molecule type" value="Genomic_DNA"/>
</dbReference>
<dbReference type="PANTHER" id="PTHR30408">
    <property type="entry name" value="TYPE-1 RESTRICTION ENZYME ECOKI SPECIFICITY PROTEIN"/>
    <property type="match status" value="1"/>
</dbReference>
<reference evidence="6" key="1">
    <citation type="journal article" date="2023" name="Int. J. Mol. Sci.">
        <title>Genomic and Metabolic Characterization of Plant Growth-Promoting Rhizobacteria Isolated from Nodules of Clovers Grown in Non-Farmed Soil.</title>
        <authorList>
            <person name="Wojcik M."/>
            <person name="Koper P."/>
            <person name="Zebracki K."/>
            <person name="Marczak M."/>
            <person name="Mazur A."/>
        </authorList>
    </citation>
    <scope>NUCLEOTIDE SEQUENCE [LARGE SCALE GENOMIC DNA]</scope>
    <source>
        <strain evidence="6">KB12</strain>
    </source>
</reference>
<evidence type="ECO:0000256" key="1">
    <source>
        <dbReference type="ARBA" id="ARBA00010923"/>
    </source>
</evidence>
<dbReference type="SUPFAM" id="SSF116734">
    <property type="entry name" value="DNA methylase specificity domain"/>
    <property type="match status" value="2"/>
</dbReference>
<evidence type="ECO:0000256" key="2">
    <source>
        <dbReference type="ARBA" id="ARBA00022747"/>
    </source>
</evidence>
<dbReference type="PANTHER" id="PTHR30408:SF12">
    <property type="entry name" value="TYPE I RESTRICTION ENZYME MJAVIII SPECIFICITY SUBUNIT"/>
    <property type="match status" value="1"/>
</dbReference>
<dbReference type="InterPro" id="IPR044946">
    <property type="entry name" value="Restrct_endonuc_typeI_TRD_sf"/>
</dbReference>
<dbReference type="InterPro" id="IPR000055">
    <property type="entry name" value="Restrct_endonuc_typeI_TRD"/>
</dbReference>
<gene>
    <name evidence="5" type="ORF">R1523_16690</name>
</gene>
<dbReference type="Pfam" id="PF01420">
    <property type="entry name" value="Methylase_S"/>
    <property type="match status" value="2"/>
</dbReference>
<accession>A0ABU3YMU1</accession>
<proteinExistence type="inferred from homology"/>
<dbReference type="GO" id="GO:0004519">
    <property type="term" value="F:endonuclease activity"/>
    <property type="evidence" value="ECO:0007669"/>
    <property type="project" value="UniProtKB-KW"/>
</dbReference>
<dbReference type="Gene3D" id="3.90.220.20">
    <property type="entry name" value="DNA methylase specificity domains"/>
    <property type="match status" value="2"/>
</dbReference>
<evidence type="ECO:0000256" key="3">
    <source>
        <dbReference type="ARBA" id="ARBA00023125"/>
    </source>
</evidence>
<dbReference type="Proteomes" id="UP001187203">
    <property type="component" value="Unassembled WGS sequence"/>
</dbReference>
<comment type="similarity">
    <text evidence="1">Belongs to the type-I restriction system S methylase family.</text>
</comment>
<name>A0ABU3YMU1_9HYPH</name>
<protein>
    <submittedName>
        <fullName evidence="5">Restriction endonuclease subunit S</fullName>
    </submittedName>
</protein>
<sequence>MSHSLPGDWRPISFGGIARDVSSRNRDRNDIPVLSVTKYDGFVPSQEYFKKKVFSADTENYKIVRRGQFAYATIHLDEGSIDRLTEFDAGLISPMYTVFQLDEGQADPEFVLRLFKLFSSNGRFDALGNGGVNRRKSISFSTLSKLELALPPLHEQRRIAEILSSVDDAIEATREVIEQTRKVKQSALEHLLTKGVGHTRFKQTEIGEIPEGWEIVTLGDVAVQGSGLQTGPFGSQLKAQEYVNDGIPIVMPRDIVSGSISTQQIAMATAAKANDLRIHKLQAGDLVFARRGDIGRFGLISHKEEGFLCGTGCLRARLDVEKIHPQFASAYLQSPFPIEWLNTNAVGQTMLNLNTSIISRLPLPLPKLNEQTVIIGSAEAIASSLRVNTQKLERLVALKSALMSDLLTGRRRVTDVLPMAAE</sequence>
<keyword evidence="3" id="KW-0238">DNA-binding</keyword>
<organism evidence="5 6">
    <name type="scientific">Rhizobium brockwellii</name>
    <dbReference type="NCBI Taxonomy" id="3019932"/>
    <lineage>
        <taxon>Bacteria</taxon>
        <taxon>Pseudomonadati</taxon>
        <taxon>Pseudomonadota</taxon>
        <taxon>Alphaproteobacteria</taxon>
        <taxon>Hyphomicrobiales</taxon>
        <taxon>Rhizobiaceae</taxon>
        <taxon>Rhizobium/Agrobacterium group</taxon>
        <taxon>Rhizobium</taxon>
    </lineage>
</organism>
<keyword evidence="5" id="KW-0255">Endonuclease</keyword>
<keyword evidence="6" id="KW-1185">Reference proteome</keyword>